<keyword evidence="3" id="KW-1185">Reference proteome</keyword>
<feature type="compositionally biased region" description="Basic and acidic residues" evidence="1">
    <location>
        <begin position="133"/>
        <end position="151"/>
    </location>
</feature>
<feature type="region of interest" description="Disordered" evidence="1">
    <location>
        <begin position="424"/>
        <end position="462"/>
    </location>
</feature>
<gene>
    <name evidence="2" type="ORF">Bpfe_024349</name>
</gene>
<organism evidence="2 3">
    <name type="scientific">Biomphalaria pfeifferi</name>
    <name type="common">Bloodfluke planorb</name>
    <name type="synonym">Freshwater snail</name>
    <dbReference type="NCBI Taxonomy" id="112525"/>
    <lineage>
        <taxon>Eukaryota</taxon>
        <taxon>Metazoa</taxon>
        <taxon>Spiralia</taxon>
        <taxon>Lophotrochozoa</taxon>
        <taxon>Mollusca</taxon>
        <taxon>Gastropoda</taxon>
        <taxon>Heterobranchia</taxon>
        <taxon>Euthyneura</taxon>
        <taxon>Panpulmonata</taxon>
        <taxon>Hygrophila</taxon>
        <taxon>Lymnaeoidea</taxon>
        <taxon>Planorbidae</taxon>
        <taxon>Biomphalaria</taxon>
    </lineage>
</organism>
<evidence type="ECO:0000313" key="2">
    <source>
        <dbReference type="EMBL" id="KAK0046162.1"/>
    </source>
</evidence>
<dbReference type="Proteomes" id="UP001233172">
    <property type="component" value="Unassembled WGS sequence"/>
</dbReference>
<feature type="region of interest" description="Disordered" evidence="1">
    <location>
        <begin position="325"/>
        <end position="363"/>
    </location>
</feature>
<feature type="compositionally biased region" description="Polar residues" evidence="1">
    <location>
        <begin position="119"/>
        <end position="131"/>
    </location>
</feature>
<evidence type="ECO:0000313" key="3">
    <source>
        <dbReference type="Proteomes" id="UP001233172"/>
    </source>
</evidence>
<feature type="compositionally biased region" description="Low complexity" evidence="1">
    <location>
        <begin position="439"/>
        <end position="456"/>
    </location>
</feature>
<accession>A0AAD8B283</accession>
<name>A0AAD8B283_BIOPF</name>
<reference evidence="2" key="1">
    <citation type="journal article" date="2023" name="PLoS Negl. Trop. Dis.">
        <title>A genome sequence for Biomphalaria pfeifferi, the major vector snail for the human-infecting parasite Schistosoma mansoni.</title>
        <authorList>
            <person name="Bu L."/>
            <person name="Lu L."/>
            <person name="Laidemitt M.R."/>
            <person name="Zhang S.M."/>
            <person name="Mutuku M."/>
            <person name="Mkoji G."/>
            <person name="Steinauer M."/>
            <person name="Loker E.S."/>
        </authorList>
    </citation>
    <scope>NUCLEOTIDE SEQUENCE</scope>
    <source>
        <strain evidence="2">KasaAsao</strain>
    </source>
</reference>
<comment type="caution">
    <text evidence="2">The sequence shown here is derived from an EMBL/GenBank/DDBJ whole genome shotgun (WGS) entry which is preliminary data.</text>
</comment>
<dbReference type="AlphaFoldDB" id="A0AAD8B283"/>
<evidence type="ECO:0000256" key="1">
    <source>
        <dbReference type="SAM" id="MobiDB-lite"/>
    </source>
</evidence>
<feature type="region of interest" description="Disordered" evidence="1">
    <location>
        <begin position="113"/>
        <end position="151"/>
    </location>
</feature>
<reference evidence="2" key="2">
    <citation type="submission" date="2023-04" db="EMBL/GenBank/DDBJ databases">
        <authorList>
            <person name="Bu L."/>
            <person name="Lu L."/>
            <person name="Laidemitt M.R."/>
            <person name="Zhang S.M."/>
            <person name="Mutuku M."/>
            <person name="Mkoji G."/>
            <person name="Steinauer M."/>
            <person name="Loker E.S."/>
        </authorList>
    </citation>
    <scope>NUCLEOTIDE SEQUENCE</scope>
    <source>
        <strain evidence="2">KasaAsao</strain>
        <tissue evidence="2">Whole Snail</tissue>
    </source>
</reference>
<sequence length="614" mass="69039">MDKEQFDPGNNEFETTDQLFWDNESLTDTQLLGLHHFEVTNNSHFLRTHEPAAGETERNSTLIDSGRSSMVTPATTWESPQEFQRFDNTEFFVVQHDMNPGSSSVAQIIPNAGKRASPASLSLKRSSMESQQNEEKKRWKVNDEVTSHEDQPRVVVAESKKQESASKFPTADKIPSYASRLAPLRIAPPNESRADGTIYFGGGGHKAANVEFPSLLGRSQPIDQQLIQVKYQRASLEENIDLSNIMPLSQKMDSVNRYAHEVNNNNEVPGSQDMRWKCSAKTSKSLQDVVSKRYTDNKLSQECSTPIQIPGRTGDGNGAVTIERSAEEERKKRQQEKNRQYAKESRDRKNEKLRTLEQKTKEQDAQIEIMKKVVTHYYVRLHKTEPQWIEDLREWVSNQGGNSQTRLNVRTLLPNDADMLKELGNSPYGSVLSPTKFKSPPGDVVDVSSGSPSPSSRAQGDSIQDAMVSPMNSQAVRLPVKRLFKSNSDIGIACEAESNVDMVQDMNAAHRHEPPFSVGLFSGHRTDVKILKPENQLEKKFLSPWSTSFPDQRSNVAAVEEVGTVMEDDGVLNEITIPCYSQEAFMESVNLSSFDFLQLTAELAQTDQQEHFKI</sequence>
<protein>
    <recommendedName>
        <fullName evidence="4">BZIP domain-containing protein</fullName>
    </recommendedName>
</protein>
<proteinExistence type="predicted"/>
<dbReference type="CDD" id="cd14686">
    <property type="entry name" value="bZIP"/>
    <property type="match status" value="1"/>
</dbReference>
<feature type="region of interest" description="Disordered" evidence="1">
    <location>
        <begin position="300"/>
        <end position="319"/>
    </location>
</feature>
<evidence type="ECO:0008006" key="4">
    <source>
        <dbReference type="Google" id="ProtNLM"/>
    </source>
</evidence>
<dbReference type="EMBL" id="JASAOG010000169">
    <property type="protein sequence ID" value="KAK0046162.1"/>
    <property type="molecule type" value="Genomic_DNA"/>
</dbReference>